<protein>
    <submittedName>
        <fullName evidence="2">Ribonuclease Z</fullName>
    </submittedName>
</protein>
<dbReference type="InterPro" id="IPR001279">
    <property type="entry name" value="Metallo-B-lactamas"/>
</dbReference>
<dbReference type="AlphaFoldDB" id="A0A6P1ZL17"/>
<dbReference type="Pfam" id="PF12706">
    <property type="entry name" value="Lactamase_B_2"/>
    <property type="match status" value="1"/>
</dbReference>
<dbReference type="Proteomes" id="UP000434052">
    <property type="component" value="Unassembled WGS sequence"/>
</dbReference>
<dbReference type="Gene3D" id="3.60.15.10">
    <property type="entry name" value="Ribonuclease Z/Hydroxyacylglutathione hydrolase-like"/>
    <property type="match status" value="1"/>
</dbReference>
<organism evidence="2 3">
    <name type="scientific">Oceanidesulfovibrio marinus</name>
    <dbReference type="NCBI Taxonomy" id="370038"/>
    <lineage>
        <taxon>Bacteria</taxon>
        <taxon>Pseudomonadati</taxon>
        <taxon>Thermodesulfobacteriota</taxon>
        <taxon>Desulfovibrionia</taxon>
        <taxon>Desulfovibrionales</taxon>
        <taxon>Desulfovibrionaceae</taxon>
        <taxon>Oceanidesulfovibrio</taxon>
    </lineage>
</organism>
<dbReference type="GO" id="GO:0042781">
    <property type="term" value="F:3'-tRNA processing endoribonuclease activity"/>
    <property type="evidence" value="ECO:0007669"/>
    <property type="project" value="TreeGrafter"/>
</dbReference>
<evidence type="ECO:0000259" key="1">
    <source>
        <dbReference type="SMART" id="SM00849"/>
    </source>
</evidence>
<evidence type="ECO:0000313" key="2">
    <source>
        <dbReference type="EMBL" id="TVM36483.1"/>
    </source>
</evidence>
<accession>A0A6P1ZL17</accession>
<proteinExistence type="predicted"/>
<feature type="domain" description="Metallo-beta-lactamase" evidence="1">
    <location>
        <begin position="21"/>
        <end position="208"/>
    </location>
</feature>
<dbReference type="SUPFAM" id="SSF56281">
    <property type="entry name" value="Metallo-hydrolase/oxidoreductase"/>
    <property type="match status" value="1"/>
</dbReference>
<comment type="caution">
    <text evidence="2">The sequence shown here is derived from an EMBL/GenBank/DDBJ whole genome shotgun (WGS) entry which is preliminary data.</text>
</comment>
<dbReference type="PANTHER" id="PTHR46018:SF2">
    <property type="entry name" value="ZINC PHOSPHODIESTERASE ELAC PROTEIN 1"/>
    <property type="match status" value="1"/>
</dbReference>
<reference evidence="2 3" key="1">
    <citation type="submission" date="2018-06" db="EMBL/GenBank/DDBJ databases">
        <title>Complete genome of Desulfovibrio marinus P48SEP.</title>
        <authorList>
            <person name="Crispim J.S."/>
            <person name="Vidigal P.M.P."/>
            <person name="Silva L.C.F."/>
            <person name="Araujo L.C."/>
            <person name="Laguardia C.N."/>
            <person name="Dias R.S."/>
            <person name="Sousa M.P."/>
            <person name="Paula S.O."/>
            <person name="Silva C."/>
        </authorList>
    </citation>
    <scope>NUCLEOTIDE SEQUENCE [LARGE SCALE GENOMIC DNA]</scope>
    <source>
        <strain evidence="2 3">P48SEP</strain>
    </source>
</reference>
<dbReference type="EMBL" id="QMIF01000001">
    <property type="protein sequence ID" value="TVM36483.1"/>
    <property type="molecule type" value="Genomic_DNA"/>
</dbReference>
<dbReference type="OrthoDB" id="9800940at2"/>
<name>A0A6P1ZL17_9BACT</name>
<dbReference type="SMART" id="SM00849">
    <property type="entry name" value="Lactamase_B"/>
    <property type="match status" value="1"/>
</dbReference>
<evidence type="ECO:0000313" key="3">
    <source>
        <dbReference type="Proteomes" id="UP000434052"/>
    </source>
</evidence>
<dbReference type="PANTHER" id="PTHR46018">
    <property type="entry name" value="ZINC PHOSPHODIESTERASE ELAC PROTEIN 1"/>
    <property type="match status" value="1"/>
</dbReference>
<gene>
    <name evidence="2" type="ORF">DQK91_00730</name>
</gene>
<sequence>MEAAAMRVIFLGVGEAFDEHLANTSLLAMPDSLDSDAVLLDCGFTAAAAFYLHAPAGLRADGLSAIAITHLHGDHFLGLPWLLHRLGEDGRTTRLTILGPDGAADAVPAAYELAYPGSYAKLPFPIVYTRSAPGVQLDMDQWRFRFAPSRHGLLNLAIRLEREGKVLCYSGDGAPSPESATLAKGADLLAQESYFLDIGSDPDGVTGHGSVERSIELARQARAHRLALVHIARSVRHGRYDEIERMLNTAGDVHAFAPQPGCMCRI</sequence>
<dbReference type="InterPro" id="IPR036866">
    <property type="entry name" value="RibonucZ/Hydroxyglut_hydro"/>
</dbReference>